<dbReference type="GO" id="GO:0005759">
    <property type="term" value="C:mitochondrial matrix"/>
    <property type="evidence" value="ECO:0007669"/>
    <property type="project" value="UniProtKB-SubCell"/>
</dbReference>
<dbReference type="PANTHER" id="PTHR43561">
    <property type="match status" value="1"/>
</dbReference>
<dbReference type="InterPro" id="IPR008927">
    <property type="entry name" value="6-PGluconate_DH-like_C_sf"/>
</dbReference>
<feature type="domain" description="3-hydroxyacyl-CoA dehydrogenase C-terminal" evidence="8">
    <location>
        <begin position="1187"/>
        <end position="1284"/>
    </location>
</feature>
<evidence type="ECO:0000256" key="7">
    <source>
        <dbReference type="SAM" id="MobiDB-lite"/>
    </source>
</evidence>
<dbReference type="GO" id="GO:0003857">
    <property type="term" value="F:(3S)-3-hydroxyacyl-CoA dehydrogenase (NAD+) activity"/>
    <property type="evidence" value="ECO:0007669"/>
    <property type="project" value="UniProtKB-EC"/>
</dbReference>
<dbReference type="SUPFAM" id="SSF57924">
    <property type="entry name" value="Inhibitor of apoptosis (IAP) repeat"/>
    <property type="match status" value="7"/>
</dbReference>
<dbReference type="InterPro" id="IPR013328">
    <property type="entry name" value="6PGD_dom2"/>
</dbReference>
<feature type="compositionally biased region" description="Polar residues" evidence="7">
    <location>
        <begin position="954"/>
        <end position="972"/>
    </location>
</feature>
<evidence type="ECO:0000313" key="10">
    <source>
        <dbReference type="EMBL" id="CAF4178800.1"/>
    </source>
</evidence>
<comment type="pathway">
    <text evidence="2">Lipid metabolism; fatty acid beta-oxidation.</text>
</comment>
<dbReference type="InterPro" id="IPR052242">
    <property type="entry name" value="Mito_3-hydroxyacyl-CoA_DH"/>
</dbReference>
<keyword evidence="4" id="KW-0520">NAD</keyword>
<proteinExistence type="predicted"/>
<dbReference type="EMBL" id="CAJOBO010000267">
    <property type="protein sequence ID" value="CAF4178800.1"/>
    <property type="molecule type" value="Genomic_DNA"/>
</dbReference>
<evidence type="ECO:0000256" key="5">
    <source>
        <dbReference type="ARBA" id="ARBA00023128"/>
    </source>
</evidence>
<dbReference type="Pfam" id="PF00725">
    <property type="entry name" value="3HCDH"/>
    <property type="match status" value="1"/>
</dbReference>
<dbReference type="Gene3D" id="1.10.1170.10">
    <property type="entry name" value="Inhibitor Of Apoptosis Protein (2mihbC-IAP-1), Chain A"/>
    <property type="match status" value="7"/>
</dbReference>
<sequence>MTTTVLETSAIDHIIASEKYRLETFSSLLNFPLITRRQLALAGFIYREPQCLCPQCGVSIDLKSLNDNHTYPSNYFRLSHRKKLSHLGKRCAFLLCESGTNIDDLHPPFSYQVEETMQWDDAEQPEFRDYAKRMETFNAWPYLQREEKTFVTPSSMAIHGFYFSGSNDGVTCFYCGNTLVNWSAAIRDTNEHIVRLEHARFFPCRFITFKAGVKFIADAGYFHIVSDEGSQETVNKTIYNHESFSFCLLLERRSRNPMTSETIMSSSKPQTVDECLSTFDKWPSDAPISAKDLAQTGFYYLGEDLRVKCYMCDLEVDDWGYGMTAYGTHKRRKADCEIIQAIASSITGDFQCVNEKWRLQTLDGLSLKTDNDQYLWRELAACGFYRYRNTNNIRCAYCPVIIEPKTDSSIMSQHRALAKQLKRLSHIDCVIVRAQCPTNVAIPDREAFPEYPGYKSVFERIKTFEPYKARHTVADNFIRERAEAGFFLDTPKLMRCFQCGNSLSIMQKKYPQYNIEKLHAHFYPTCEWVKEILGAKYVRQVLLDRSKLNEAEYQRVYAAQLSAASHGTSLSSFSSVTTTSSNSEHTPPIDFNISDYSGESDNEGYETVATPFRAHYMDRIPSVPSTPISPLTTSPEPSQTMAAQSCVDSMHNDIHGQFTSPILENRTNPFKPPSPESQSSAVYMTSPDASPVDPRASLAYESNRLDSFRRCNRENFAGISVEELAYAGFFLNAEGNTVKCPWCAVELTEHRVENILKLRPVLPGSPLNDQPWTAMRVHRHENGQYLDRNHSWCLWVRRELGGLNPNIMLATSKMRFPEYPSYSIIEKRTESFQSDWNYPAGSHLSNVSMANAGFINMGDGKVICYYCGNRMCDFEPRDCPFEEHAAFNPLCDYIIEKRGVSYVERVVKECPREQYARQRYEINGTQTIKYVIFPKTGPTASKNIRPPATRIKSRLSTTKSQTVPRSTASSSDGTEESCQLCCANAAVYEYDPCHHCPMCGECFAKLTEQQHEECIIAAATNHQVILVDQKQEFLDKSLNIIETSLKRIVKKKFDKDQASGETYLNDIRSRIKTSLDVKDAVKSTDIVIEAIIENLEIKQALFKQIDQIAPKHTIFTSNTSSLPITEIARDVHRQDKFGGLHFFNPVPVMKLLEVIRTSSTSDETYQAMLNFGKALGKTTVSCKDTPGFIVNRLLIPYHAEAVRMIERGDATPEDIDTAMKLGAGYPMGPIELMDYVGLDTSKFISDGWQKRYPDEPTFRTTDLINKLVSEGKFGRKTGAGFYKYSK</sequence>
<dbReference type="Gene3D" id="1.10.1040.10">
    <property type="entry name" value="N-(1-d-carboxylethyl)-l-norvaline Dehydrogenase, domain 2"/>
    <property type="match status" value="1"/>
</dbReference>
<dbReference type="InterPro" id="IPR006108">
    <property type="entry name" value="3HC_DH_C"/>
</dbReference>
<dbReference type="Proteomes" id="UP000663851">
    <property type="component" value="Unassembled WGS sequence"/>
</dbReference>
<dbReference type="CDD" id="cd00022">
    <property type="entry name" value="BIR"/>
    <property type="match status" value="3"/>
</dbReference>
<gene>
    <name evidence="10" type="ORF">HFQ381_LOCUS6085</name>
</gene>
<comment type="caution">
    <text evidence="10">The sequence shown here is derived from an EMBL/GenBank/DDBJ whole genome shotgun (WGS) entry which is preliminary data.</text>
</comment>
<dbReference type="GO" id="GO:0070403">
    <property type="term" value="F:NAD+ binding"/>
    <property type="evidence" value="ECO:0007669"/>
    <property type="project" value="InterPro"/>
</dbReference>
<keyword evidence="3" id="KW-0560">Oxidoreductase</keyword>
<dbReference type="InterPro" id="IPR001370">
    <property type="entry name" value="BIR_rpt"/>
</dbReference>
<dbReference type="Pfam" id="PF02737">
    <property type="entry name" value="3HCDH_N"/>
    <property type="match status" value="1"/>
</dbReference>
<comment type="catalytic activity">
    <reaction evidence="6">
        <text>a (3S)-3-hydroxyacyl-CoA + NAD(+) = a 3-oxoacyl-CoA + NADH + H(+)</text>
        <dbReference type="Rhea" id="RHEA:22432"/>
        <dbReference type="ChEBI" id="CHEBI:15378"/>
        <dbReference type="ChEBI" id="CHEBI:57318"/>
        <dbReference type="ChEBI" id="CHEBI:57540"/>
        <dbReference type="ChEBI" id="CHEBI:57945"/>
        <dbReference type="ChEBI" id="CHEBI:90726"/>
        <dbReference type="EC" id="1.1.1.35"/>
    </reaction>
</comment>
<dbReference type="FunFam" id="3.40.50.720:FF:000009">
    <property type="entry name" value="Fatty oxidation complex, alpha subunit"/>
    <property type="match status" value="1"/>
</dbReference>
<evidence type="ECO:0000259" key="8">
    <source>
        <dbReference type="Pfam" id="PF00725"/>
    </source>
</evidence>
<comment type="subcellular location">
    <subcellularLocation>
        <location evidence="1">Mitochondrion matrix</location>
    </subcellularLocation>
</comment>
<accession>A0A820A2Z8</accession>
<dbReference type="InterPro" id="IPR036291">
    <property type="entry name" value="NAD(P)-bd_dom_sf"/>
</dbReference>
<dbReference type="SMART" id="SM00238">
    <property type="entry name" value="BIR"/>
    <property type="match status" value="5"/>
</dbReference>
<evidence type="ECO:0000256" key="4">
    <source>
        <dbReference type="ARBA" id="ARBA00023027"/>
    </source>
</evidence>
<evidence type="ECO:0000256" key="1">
    <source>
        <dbReference type="ARBA" id="ARBA00004305"/>
    </source>
</evidence>
<feature type="region of interest" description="Disordered" evidence="7">
    <location>
        <begin position="952"/>
        <end position="974"/>
    </location>
</feature>
<dbReference type="GO" id="GO:0006635">
    <property type="term" value="P:fatty acid beta-oxidation"/>
    <property type="evidence" value="ECO:0007669"/>
    <property type="project" value="TreeGrafter"/>
</dbReference>
<evidence type="ECO:0000259" key="9">
    <source>
        <dbReference type="Pfam" id="PF02737"/>
    </source>
</evidence>
<reference evidence="10" key="1">
    <citation type="submission" date="2021-02" db="EMBL/GenBank/DDBJ databases">
        <authorList>
            <person name="Nowell W R."/>
        </authorList>
    </citation>
    <scope>NUCLEOTIDE SEQUENCE</scope>
</reference>
<feature type="region of interest" description="Disordered" evidence="7">
    <location>
        <begin position="664"/>
        <end position="695"/>
    </location>
</feature>
<dbReference type="SUPFAM" id="SSF51735">
    <property type="entry name" value="NAD(P)-binding Rossmann-fold domains"/>
    <property type="match status" value="1"/>
</dbReference>
<evidence type="ECO:0000313" key="11">
    <source>
        <dbReference type="Proteomes" id="UP000663851"/>
    </source>
</evidence>
<dbReference type="PROSITE" id="PS50143">
    <property type="entry name" value="BIR_REPEAT_2"/>
    <property type="match status" value="7"/>
</dbReference>
<protein>
    <submittedName>
        <fullName evidence="10">Uncharacterized protein</fullName>
    </submittedName>
</protein>
<dbReference type="Gene3D" id="3.40.50.720">
    <property type="entry name" value="NAD(P)-binding Rossmann-like Domain"/>
    <property type="match status" value="1"/>
</dbReference>
<keyword evidence="5" id="KW-0496">Mitochondrion</keyword>
<dbReference type="SUPFAM" id="SSF48179">
    <property type="entry name" value="6-phosphogluconate dehydrogenase C-terminal domain-like"/>
    <property type="match status" value="1"/>
</dbReference>
<evidence type="ECO:0000256" key="3">
    <source>
        <dbReference type="ARBA" id="ARBA00023002"/>
    </source>
</evidence>
<dbReference type="InterPro" id="IPR006176">
    <property type="entry name" value="3-OHacyl-CoA_DH_NAD-bd"/>
</dbReference>
<organism evidence="10 11">
    <name type="scientific">Rotaria socialis</name>
    <dbReference type="NCBI Taxonomy" id="392032"/>
    <lineage>
        <taxon>Eukaryota</taxon>
        <taxon>Metazoa</taxon>
        <taxon>Spiralia</taxon>
        <taxon>Gnathifera</taxon>
        <taxon>Rotifera</taxon>
        <taxon>Eurotatoria</taxon>
        <taxon>Bdelloidea</taxon>
        <taxon>Philodinida</taxon>
        <taxon>Philodinidae</taxon>
        <taxon>Rotaria</taxon>
    </lineage>
</organism>
<evidence type="ECO:0000256" key="2">
    <source>
        <dbReference type="ARBA" id="ARBA00005005"/>
    </source>
</evidence>
<evidence type="ECO:0000256" key="6">
    <source>
        <dbReference type="ARBA" id="ARBA00049556"/>
    </source>
</evidence>
<feature type="domain" description="3-hydroxyacyl-CoA dehydrogenase NAD binding" evidence="9">
    <location>
        <begin position="1016"/>
        <end position="1185"/>
    </location>
</feature>
<name>A0A820A2Z8_9BILA</name>
<dbReference type="PANTHER" id="PTHR43561:SF3">
    <property type="entry name" value="HYDROXYACYL-COENZYME A DEHYDROGENASE, MITOCHONDRIAL"/>
    <property type="match status" value="1"/>
</dbReference>
<dbReference type="Pfam" id="PF00653">
    <property type="entry name" value="BIR"/>
    <property type="match status" value="4"/>
</dbReference>